<dbReference type="RefSeq" id="WP_222991167.1">
    <property type="nucleotide sequence ID" value="NZ_JAINVV010000008.1"/>
</dbReference>
<protein>
    <submittedName>
        <fullName evidence="6">GFA family protein</fullName>
    </submittedName>
</protein>
<keyword evidence="7" id="KW-1185">Reference proteome</keyword>
<evidence type="ECO:0000259" key="5">
    <source>
        <dbReference type="PROSITE" id="PS51891"/>
    </source>
</evidence>
<dbReference type="PROSITE" id="PS51891">
    <property type="entry name" value="CENP_V_GFA"/>
    <property type="match status" value="1"/>
</dbReference>
<dbReference type="PANTHER" id="PTHR33337">
    <property type="entry name" value="GFA DOMAIN-CONTAINING PROTEIN"/>
    <property type="match status" value="1"/>
</dbReference>
<accession>A0ABS7PSW7</accession>
<keyword evidence="2" id="KW-0479">Metal-binding</keyword>
<dbReference type="Proteomes" id="UP000706039">
    <property type="component" value="Unassembled WGS sequence"/>
</dbReference>
<proteinExistence type="inferred from homology"/>
<comment type="similarity">
    <text evidence="1">Belongs to the Gfa family.</text>
</comment>
<dbReference type="InterPro" id="IPR011057">
    <property type="entry name" value="Mss4-like_sf"/>
</dbReference>
<evidence type="ECO:0000313" key="6">
    <source>
        <dbReference type="EMBL" id="MBY8824074.1"/>
    </source>
</evidence>
<keyword evidence="3" id="KW-0862">Zinc</keyword>
<evidence type="ECO:0000256" key="3">
    <source>
        <dbReference type="ARBA" id="ARBA00022833"/>
    </source>
</evidence>
<organism evidence="6 7">
    <name type="scientific">Sphingomonas colocasiae</name>
    <dbReference type="NCBI Taxonomy" id="1848973"/>
    <lineage>
        <taxon>Bacteria</taxon>
        <taxon>Pseudomonadati</taxon>
        <taxon>Pseudomonadota</taxon>
        <taxon>Alphaproteobacteria</taxon>
        <taxon>Sphingomonadales</taxon>
        <taxon>Sphingomonadaceae</taxon>
        <taxon>Sphingomonas</taxon>
    </lineage>
</organism>
<dbReference type="EMBL" id="JAINVV010000008">
    <property type="protein sequence ID" value="MBY8824074.1"/>
    <property type="molecule type" value="Genomic_DNA"/>
</dbReference>
<dbReference type="PANTHER" id="PTHR33337:SF40">
    <property type="entry name" value="CENP-V_GFA DOMAIN-CONTAINING PROTEIN-RELATED"/>
    <property type="match status" value="1"/>
</dbReference>
<evidence type="ECO:0000313" key="7">
    <source>
        <dbReference type="Proteomes" id="UP000706039"/>
    </source>
</evidence>
<gene>
    <name evidence="6" type="ORF">K7G82_17350</name>
</gene>
<reference evidence="6 7" key="1">
    <citation type="submission" date="2021-08" db="EMBL/GenBank/DDBJ databases">
        <authorList>
            <person name="Tuo L."/>
        </authorList>
    </citation>
    <scope>NUCLEOTIDE SEQUENCE [LARGE SCALE GENOMIC DNA]</scope>
    <source>
        <strain evidence="6 7">JCM 31229</strain>
    </source>
</reference>
<comment type="caution">
    <text evidence="6">The sequence shown here is derived from an EMBL/GenBank/DDBJ whole genome shotgun (WGS) entry which is preliminary data.</text>
</comment>
<evidence type="ECO:0000256" key="2">
    <source>
        <dbReference type="ARBA" id="ARBA00022723"/>
    </source>
</evidence>
<dbReference type="SUPFAM" id="SSF51316">
    <property type="entry name" value="Mss4-like"/>
    <property type="match status" value="1"/>
</dbReference>
<feature type="domain" description="CENP-V/GFA" evidence="5">
    <location>
        <begin position="3"/>
        <end position="118"/>
    </location>
</feature>
<name>A0ABS7PSW7_9SPHN</name>
<keyword evidence="4" id="KW-0456">Lyase</keyword>
<dbReference type="InterPro" id="IPR006913">
    <property type="entry name" value="CENP-V/GFA"/>
</dbReference>
<dbReference type="Pfam" id="PF04828">
    <property type="entry name" value="GFA"/>
    <property type="match status" value="1"/>
</dbReference>
<evidence type="ECO:0000256" key="4">
    <source>
        <dbReference type="ARBA" id="ARBA00023239"/>
    </source>
</evidence>
<dbReference type="Gene3D" id="3.90.1590.10">
    <property type="entry name" value="glutathione-dependent formaldehyde- activating enzyme (gfa)"/>
    <property type="match status" value="1"/>
</dbReference>
<sequence>MTNSGGCHCGAVRYELNGDPMHHALCHCTDCRRAAGAPMVGWTMYPEDALTLTQGSPREYASSENGRRFFCGDCGTGLFYRNAEILPGIVDVQSATYDDPDAVPAQVHIQTADRIGWMAEVHTLPAFERYPSQ</sequence>
<evidence type="ECO:0000256" key="1">
    <source>
        <dbReference type="ARBA" id="ARBA00005495"/>
    </source>
</evidence>